<dbReference type="Proteomes" id="UP001497600">
    <property type="component" value="Chromosome G"/>
</dbReference>
<feature type="domain" description="Cytochrome b5 heme-binding" evidence="2">
    <location>
        <begin position="24"/>
        <end position="137"/>
    </location>
</feature>
<dbReference type="Gene3D" id="3.10.120.10">
    <property type="entry name" value="Cytochrome b5-like heme/steroid binding domain"/>
    <property type="match status" value="1"/>
</dbReference>
<sequence>MPSEGPTEFELLNEKININTLPIYTRSQLALYNGVDNPKIYVAIRGYIYDVSNNTKNYGPGKGYHKLVGKDVSRLLGLNRLQLKVPDQKEQVSLSSPPQGLEFTTWYTEDLNEKQNSIIDKWCIFFRKRYEIVGIVVDHEQS</sequence>
<dbReference type="SMART" id="SM01117">
    <property type="entry name" value="Cyt-b5"/>
    <property type="match status" value="1"/>
</dbReference>
<gene>
    <name evidence="3" type="ORF">CAAN4_G03774</name>
</gene>
<accession>A0ABP0EL89</accession>
<dbReference type="InterPro" id="IPR050577">
    <property type="entry name" value="MAPR/NEUFC/NENF-like"/>
</dbReference>
<dbReference type="InterPro" id="IPR001199">
    <property type="entry name" value="Cyt_B5-like_heme/steroid-bd"/>
</dbReference>
<organism evidence="3 4">
    <name type="scientific">[Candida] anglica</name>
    <dbReference type="NCBI Taxonomy" id="148631"/>
    <lineage>
        <taxon>Eukaryota</taxon>
        <taxon>Fungi</taxon>
        <taxon>Dikarya</taxon>
        <taxon>Ascomycota</taxon>
        <taxon>Saccharomycotina</taxon>
        <taxon>Pichiomycetes</taxon>
        <taxon>Debaryomycetaceae</taxon>
        <taxon>Kurtzmaniella</taxon>
    </lineage>
</organism>
<keyword evidence="4" id="KW-1185">Reference proteome</keyword>
<reference evidence="3 4" key="1">
    <citation type="submission" date="2024-01" db="EMBL/GenBank/DDBJ databases">
        <authorList>
            <consortium name="Genoscope - CEA"/>
            <person name="William W."/>
        </authorList>
    </citation>
    <scope>NUCLEOTIDE SEQUENCE [LARGE SCALE GENOMIC DNA]</scope>
    <source>
        <strain evidence="3 4">29B2s-10</strain>
    </source>
</reference>
<evidence type="ECO:0000256" key="1">
    <source>
        <dbReference type="ARBA" id="ARBA00038357"/>
    </source>
</evidence>
<protein>
    <recommendedName>
        <fullName evidence="2">Cytochrome b5 heme-binding domain-containing protein</fullName>
    </recommendedName>
</protein>
<dbReference type="SUPFAM" id="SSF55856">
    <property type="entry name" value="Cytochrome b5-like heme/steroid binding domain"/>
    <property type="match status" value="1"/>
</dbReference>
<name>A0ABP0EL89_9ASCO</name>
<dbReference type="PANTHER" id="PTHR10281">
    <property type="entry name" value="MEMBRANE-ASSOCIATED PROGESTERONE RECEPTOR COMPONENT-RELATED"/>
    <property type="match status" value="1"/>
</dbReference>
<proteinExistence type="inferred from homology"/>
<evidence type="ECO:0000313" key="4">
    <source>
        <dbReference type="Proteomes" id="UP001497600"/>
    </source>
</evidence>
<dbReference type="PANTHER" id="PTHR10281:SF76">
    <property type="entry name" value="CALCUTTA CUP-RELATED"/>
    <property type="match status" value="1"/>
</dbReference>
<dbReference type="Pfam" id="PF00173">
    <property type="entry name" value="Cyt-b5"/>
    <property type="match status" value="1"/>
</dbReference>
<evidence type="ECO:0000259" key="2">
    <source>
        <dbReference type="SMART" id="SM01117"/>
    </source>
</evidence>
<evidence type="ECO:0000313" key="3">
    <source>
        <dbReference type="EMBL" id="CAK7916423.1"/>
    </source>
</evidence>
<dbReference type="InterPro" id="IPR036400">
    <property type="entry name" value="Cyt_B5-like_heme/steroid_sf"/>
</dbReference>
<comment type="similarity">
    <text evidence="1">Belongs to the cytochrome b5 family. MAPR subfamily.</text>
</comment>
<dbReference type="EMBL" id="OZ004259">
    <property type="protein sequence ID" value="CAK7916423.1"/>
    <property type="molecule type" value="Genomic_DNA"/>
</dbReference>